<feature type="domain" description="ATPase AAA-type core" evidence="2">
    <location>
        <begin position="245"/>
        <end position="384"/>
    </location>
</feature>
<dbReference type="SUPFAM" id="SSF52540">
    <property type="entry name" value="P-loop containing nucleoside triphosphate hydrolases"/>
    <property type="match status" value="1"/>
</dbReference>
<evidence type="ECO:0000256" key="1">
    <source>
        <dbReference type="SAM" id="MobiDB-lite"/>
    </source>
</evidence>
<accession>A0A6C0B325</accession>
<dbReference type="Gene3D" id="1.10.8.60">
    <property type="match status" value="1"/>
</dbReference>
<dbReference type="Gene3D" id="3.40.50.300">
    <property type="entry name" value="P-loop containing nucleotide triphosphate hydrolases"/>
    <property type="match status" value="1"/>
</dbReference>
<dbReference type="GO" id="GO:0016887">
    <property type="term" value="F:ATP hydrolysis activity"/>
    <property type="evidence" value="ECO:0007669"/>
    <property type="project" value="InterPro"/>
</dbReference>
<evidence type="ECO:0000313" key="3">
    <source>
        <dbReference type="EMBL" id="QHS85928.1"/>
    </source>
</evidence>
<reference evidence="3" key="1">
    <citation type="journal article" date="2020" name="Nature">
        <title>Giant virus diversity and host interactions through global metagenomics.</title>
        <authorList>
            <person name="Schulz F."/>
            <person name="Roux S."/>
            <person name="Paez-Espino D."/>
            <person name="Jungbluth S."/>
            <person name="Walsh D.A."/>
            <person name="Denef V.J."/>
            <person name="McMahon K.D."/>
            <person name="Konstantinidis K.T."/>
            <person name="Eloe-Fadrosh E.A."/>
            <person name="Kyrpides N.C."/>
            <person name="Woyke T."/>
        </authorList>
    </citation>
    <scope>NUCLEOTIDE SEQUENCE</scope>
    <source>
        <strain evidence="3">GVMAG-M-3300009185-36</strain>
    </source>
</reference>
<feature type="compositionally biased region" description="Basic and acidic residues" evidence="1">
    <location>
        <begin position="1"/>
        <end position="16"/>
    </location>
</feature>
<dbReference type="InterPro" id="IPR027065">
    <property type="entry name" value="Lon_Prtase"/>
</dbReference>
<feature type="region of interest" description="Disordered" evidence="1">
    <location>
        <begin position="43"/>
        <end position="62"/>
    </location>
</feature>
<dbReference type="GO" id="GO:0004176">
    <property type="term" value="F:ATP-dependent peptidase activity"/>
    <property type="evidence" value="ECO:0007669"/>
    <property type="project" value="InterPro"/>
</dbReference>
<organism evidence="3">
    <name type="scientific">viral metagenome</name>
    <dbReference type="NCBI Taxonomy" id="1070528"/>
    <lineage>
        <taxon>unclassified sequences</taxon>
        <taxon>metagenomes</taxon>
        <taxon>organismal metagenomes</taxon>
    </lineage>
</organism>
<evidence type="ECO:0000259" key="2">
    <source>
        <dbReference type="Pfam" id="PF00004"/>
    </source>
</evidence>
<dbReference type="GO" id="GO:0004252">
    <property type="term" value="F:serine-type endopeptidase activity"/>
    <property type="evidence" value="ECO:0007669"/>
    <property type="project" value="InterPro"/>
</dbReference>
<dbReference type="AlphaFoldDB" id="A0A6C0B325"/>
<feature type="region of interest" description="Disordered" evidence="1">
    <location>
        <begin position="1"/>
        <end position="33"/>
    </location>
</feature>
<dbReference type="PANTHER" id="PTHR43718">
    <property type="entry name" value="LON PROTEASE"/>
    <property type="match status" value="1"/>
</dbReference>
<dbReference type="GO" id="GO:0005524">
    <property type="term" value="F:ATP binding"/>
    <property type="evidence" value="ECO:0007669"/>
    <property type="project" value="InterPro"/>
</dbReference>
<dbReference type="InterPro" id="IPR027417">
    <property type="entry name" value="P-loop_NTPase"/>
</dbReference>
<sequence>MPKRPSRECAKERKGSADLTDEDRKKKRNNRRASEDVIWVVDTTIAPEDDDSDDSTYKPDDELPGYEEFLKHILENVVVEPPKTPRKRKPNKNDVEPAIKLTTKERAYFDKLSFEKKKELNEHMICIRNFGTESEVPLKFQIIKLPVSEYVKTTVLKKVAAVEDDSGESYKIKNWIDAFLRIPFGKHVPLPVQLSDGREKCSKFMRDSKTTLDKAVYGMTAAKTQIMQVLAQWIASPKSIGNVIALQGPAGVGKTSIARNGIAQALHRPFEFFSLGGASDVSSFVGHSYTYEGSMWGRISDSFMRAKCMNPVMYFDELDKISGTPHGEEIASMLIHLTDRSQNTQFHDRYFAGIDFDVSQCLFVFSFNDINLVNPILRDRMQVIHCAGYTAKEKQSILQDYVWPDLLQRLNFNKEDVILTDEASKFIISEYSAKEEGVRTLIRTTEALITRLNMLRIADEETMKDYKFYTKVEFPLRLNETVIKVLLVDTVTKEAEPWRTMYT</sequence>
<dbReference type="GO" id="GO:0006515">
    <property type="term" value="P:protein quality control for misfolded or incompletely synthesized proteins"/>
    <property type="evidence" value="ECO:0007669"/>
    <property type="project" value="TreeGrafter"/>
</dbReference>
<protein>
    <recommendedName>
        <fullName evidence="2">ATPase AAA-type core domain-containing protein</fullName>
    </recommendedName>
</protein>
<proteinExistence type="predicted"/>
<name>A0A6C0B325_9ZZZZ</name>
<dbReference type="EMBL" id="MN739049">
    <property type="protein sequence ID" value="QHS85928.1"/>
    <property type="molecule type" value="Genomic_DNA"/>
</dbReference>
<dbReference type="PANTHER" id="PTHR43718:SF2">
    <property type="entry name" value="LON PROTEASE HOMOLOG, MITOCHONDRIAL"/>
    <property type="match status" value="1"/>
</dbReference>
<dbReference type="Pfam" id="PF00004">
    <property type="entry name" value="AAA"/>
    <property type="match status" value="1"/>
</dbReference>
<dbReference type="InterPro" id="IPR003959">
    <property type="entry name" value="ATPase_AAA_core"/>
</dbReference>